<evidence type="ECO:0000313" key="2">
    <source>
        <dbReference type="Proteomes" id="UP000614350"/>
    </source>
</evidence>
<protein>
    <submittedName>
        <fullName evidence="1">Uncharacterized protein</fullName>
    </submittedName>
</protein>
<proteinExistence type="predicted"/>
<comment type="caution">
    <text evidence="1">The sequence shown here is derived from an EMBL/GenBank/DDBJ whole genome shotgun (WGS) entry which is preliminary data.</text>
</comment>
<keyword evidence="2" id="KW-1185">Reference proteome</keyword>
<reference evidence="1" key="1">
    <citation type="journal article" date="2020" name="G3 (Bethesda)">
        <title>High-Quality Assemblies for Three Invasive Social Wasps from the &lt;i&gt;Vespula&lt;/i&gt; Genus.</title>
        <authorList>
            <person name="Harrop T.W.R."/>
            <person name="Guhlin J."/>
            <person name="McLaughlin G.M."/>
            <person name="Permina E."/>
            <person name="Stockwell P."/>
            <person name="Gilligan J."/>
            <person name="Le Lec M.F."/>
            <person name="Gruber M.A.M."/>
            <person name="Quinn O."/>
            <person name="Lovegrove M."/>
            <person name="Duncan E.J."/>
            <person name="Remnant E.J."/>
            <person name="Van Eeckhoven J."/>
            <person name="Graham B."/>
            <person name="Knapp R.A."/>
            <person name="Langford K.W."/>
            <person name="Kronenberg Z."/>
            <person name="Press M.O."/>
            <person name="Eacker S.M."/>
            <person name="Wilson-Rankin E.E."/>
            <person name="Purcell J."/>
            <person name="Lester P.J."/>
            <person name="Dearden P.K."/>
        </authorList>
    </citation>
    <scope>NUCLEOTIDE SEQUENCE</scope>
    <source>
        <strain evidence="1">Marl-1</strain>
    </source>
</reference>
<dbReference type="Proteomes" id="UP000614350">
    <property type="component" value="Unassembled WGS sequence"/>
</dbReference>
<gene>
    <name evidence="1" type="ORF">HZH66_014862</name>
</gene>
<dbReference type="EMBL" id="JACSEA010000023">
    <property type="protein sequence ID" value="KAF7379491.1"/>
    <property type="molecule type" value="Genomic_DNA"/>
</dbReference>
<evidence type="ECO:0000313" key="1">
    <source>
        <dbReference type="EMBL" id="KAF7379491.1"/>
    </source>
</evidence>
<organism evidence="1 2">
    <name type="scientific">Vespula vulgaris</name>
    <name type="common">Yellow jacket</name>
    <name type="synonym">Wasp</name>
    <dbReference type="NCBI Taxonomy" id="7454"/>
    <lineage>
        <taxon>Eukaryota</taxon>
        <taxon>Metazoa</taxon>
        <taxon>Ecdysozoa</taxon>
        <taxon>Arthropoda</taxon>
        <taxon>Hexapoda</taxon>
        <taxon>Insecta</taxon>
        <taxon>Pterygota</taxon>
        <taxon>Neoptera</taxon>
        <taxon>Endopterygota</taxon>
        <taxon>Hymenoptera</taxon>
        <taxon>Apocrita</taxon>
        <taxon>Aculeata</taxon>
        <taxon>Vespoidea</taxon>
        <taxon>Vespidae</taxon>
        <taxon>Vespinae</taxon>
        <taxon>Vespula</taxon>
    </lineage>
</organism>
<name>A0A834IZ56_VESVU</name>
<sequence>MTSVMIFIAVLLEERQEEKSGWNERNRKVEERVTEDAVCLSSSFCLCFFLLHILHRLESRCSSCKDQQKPRFSLQPCAMQLYMNGLRAMQS</sequence>
<accession>A0A834IZ56</accession>
<dbReference type="AlphaFoldDB" id="A0A834IZ56"/>